<feature type="region of interest" description="Disordered" evidence="17">
    <location>
        <begin position="744"/>
        <end position="903"/>
    </location>
</feature>
<dbReference type="GO" id="GO:0005634">
    <property type="term" value="C:nucleus"/>
    <property type="evidence" value="ECO:0007669"/>
    <property type="project" value="UniProtKB-SubCell"/>
</dbReference>
<keyword evidence="8 16" id="KW-0067">ATP-binding</keyword>
<feature type="region of interest" description="Disordered" evidence="17">
    <location>
        <begin position="3174"/>
        <end position="3247"/>
    </location>
</feature>
<feature type="compositionally biased region" description="Polar residues" evidence="17">
    <location>
        <begin position="980"/>
        <end position="994"/>
    </location>
</feature>
<dbReference type="GO" id="GO:0005506">
    <property type="term" value="F:iron ion binding"/>
    <property type="evidence" value="ECO:0007669"/>
    <property type="project" value="UniProtKB-UniRule"/>
</dbReference>
<feature type="binding site" evidence="15">
    <location>
        <position position="3515"/>
    </location>
    <ligand>
        <name>Ni(2+)</name>
        <dbReference type="ChEBI" id="CHEBI:49786"/>
        <note>for nickel-dependent acireductone dioxygenase activity</note>
    </ligand>
</feature>
<dbReference type="SUPFAM" id="SSF51182">
    <property type="entry name" value="RmlC-like cupins"/>
    <property type="match status" value="1"/>
</dbReference>
<feature type="region of interest" description="Disordered" evidence="17">
    <location>
        <begin position="1708"/>
        <end position="1754"/>
    </location>
</feature>
<keyword evidence="5 15" id="KW-0028">Amino-acid biosynthesis</keyword>
<feature type="binding site" evidence="15">
    <location>
        <position position="3517"/>
    </location>
    <ligand>
        <name>Ni(2+)</name>
        <dbReference type="ChEBI" id="CHEBI:49786"/>
        <note>for nickel-dependent acireductone dioxygenase activity</note>
    </ligand>
</feature>
<feature type="region of interest" description="Disordered" evidence="17">
    <location>
        <begin position="684"/>
        <end position="704"/>
    </location>
</feature>
<feature type="region of interest" description="Disordered" evidence="17">
    <location>
        <begin position="1872"/>
        <end position="1897"/>
    </location>
</feature>
<feature type="compositionally biased region" description="Polar residues" evidence="17">
    <location>
        <begin position="1465"/>
        <end position="1476"/>
    </location>
</feature>
<dbReference type="InterPro" id="IPR027496">
    <property type="entry name" value="ARD_euk"/>
</dbReference>
<feature type="region of interest" description="Disordered" evidence="17">
    <location>
        <begin position="2296"/>
        <end position="2361"/>
    </location>
</feature>
<dbReference type="FunFam" id="2.60.120.10:FF:000285">
    <property type="entry name" value="1,2-dihydroxy-3-keto-5-methylthiopentene dioxygenase"/>
    <property type="match status" value="1"/>
</dbReference>
<comment type="subcellular location">
    <subcellularLocation>
        <location evidence="15">Cytoplasm</location>
    </subcellularLocation>
    <subcellularLocation>
        <location evidence="15">Nucleus</location>
    </subcellularLocation>
</comment>
<name>A0A504XMB6_LEIDO</name>
<dbReference type="VEuPathDB" id="TriTrypDB:LDHU3_20.1200"/>
<dbReference type="PANTHER" id="PTHR23418">
    <property type="entry name" value="ACIREDUCTONE DIOXYGENASE"/>
    <property type="match status" value="1"/>
</dbReference>
<evidence type="ECO:0000256" key="11">
    <source>
        <dbReference type="ARBA" id="ARBA00023002"/>
    </source>
</evidence>
<dbReference type="GO" id="GO:0005737">
    <property type="term" value="C:cytoplasm"/>
    <property type="evidence" value="ECO:0007669"/>
    <property type="project" value="UniProtKB-SubCell"/>
</dbReference>
<accession>A0A504XMB6</accession>
<comment type="cofactor">
    <cofactor evidence="15">
        <name>Fe(2+)</name>
        <dbReference type="ChEBI" id="CHEBI:29033"/>
    </cofactor>
    <cofactor evidence="15">
        <name>Ni(2+)</name>
        <dbReference type="ChEBI" id="CHEBI:49786"/>
    </cofactor>
    <text evidence="15">Binds either 1 Fe or Ni cation per monomer. Iron-binding promotes an acireductone dioxygenase reaction producing 2-keto-4-methylthiobutyrate, while nickel-binding promotes an acireductone dioxygenase reaction producing 3-(methylsulfanyl)propanoate.</text>
</comment>
<feature type="binding site" evidence="16">
    <location>
        <position position="2880"/>
    </location>
    <ligand>
        <name>ATP</name>
        <dbReference type="ChEBI" id="CHEBI:30616"/>
    </ligand>
</feature>
<keyword evidence="19" id="KW-0808">Transferase</keyword>
<feature type="region of interest" description="Disordered" evidence="17">
    <location>
        <begin position="1"/>
        <end position="25"/>
    </location>
</feature>
<keyword evidence="10" id="KW-0142">cGMP-binding</keyword>
<feature type="region of interest" description="Disordered" evidence="17">
    <location>
        <begin position="599"/>
        <end position="628"/>
    </location>
</feature>
<dbReference type="CDD" id="cd02232">
    <property type="entry name" value="cupin_ARD"/>
    <property type="match status" value="1"/>
</dbReference>
<comment type="catalytic activity">
    <reaction evidence="1 15">
        <text>1,2-dihydroxy-5-(methylsulfanyl)pent-1-en-3-one + O2 = 4-methylsulfanyl-2-oxobutanoate + formate + 2 H(+)</text>
        <dbReference type="Rhea" id="RHEA:24504"/>
        <dbReference type="ChEBI" id="CHEBI:15378"/>
        <dbReference type="ChEBI" id="CHEBI:15379"/>
        <dbReference type="ChEBI" id="CHEBI:15740"/>
        <dbReference type="ChEBI" id="CHEBI:16723"/>
        <dbReference type="ChEBI" id="CHEBI:49252"/>
        <dbReference type="EC" id="1.13.11.54"/>
    </reaction>
</comment>
<comment type="function">
    <text evidence="15">Catalyzes 2 different reactions between oxygen and the acireductone 1,2-dihydroxy-3-keto-5-methylthiopentene (DHK-MTPene) depending upon the metal bound in the active site. Fe-containing acireductone dioxygenase (Fe-ARD) produces formate and 2-keto-4-methylthiobutyrate (KMTB), the alpha-ketoacid precursor of methionine in the methionine recycle pathway. Ni-containing acireductone dioxygenase (Ni-ARD) produces methylthiopropionate, carbon monoxide and formate, and does not lie on the methionine recycle pathway.</text>
</comment>
<evidence type="ECO:0000256" key="17">
    <source>
        <dbReference type="SAM" id="MobiDB-lite"/>
    </source>
</evidence>
<dbReference type="InterPro" id="IPR010357">
    <property type="entry name" value="TXNDC17_dom"/>
</dbReference>
<dbReference type="VEuPathDB" id="TriTrypDB:LdBPK_200980.1"/>
<organism evidence="19 20">
    <name type="scientific">Leishmania donovani</name>
    <dbReference type="NCBI Taxonomy" id="5661"/>
    <lineage>
        <taxon>Eukaryota</taxon>
        <taxon>Discoba</taxon>
        <taxon>Euglenozoa</taxon>
        <taxon>Kinetoplastea</taxon>
        <taxon>Metakinetoplastina</taxon>
        <taxon>Trypanosomatida</taxon>
        <taxon>Trypanosomatidae</taxon>
        <taxon>Leishmaniinae</taxon>
        <taxon>Leishmania</taxon>
    </lineage>
</organism>
<feature type="compositionally biased region" description="Basic and acidic residues" evidence="17">
    <location>
        <begin position="3222"/>
        <end position="3231"/>
    </location>
</feature>
<feature type="compositionally biased region" description="Low complexity" evidence="17">
    <location>
        <begin position="1662"/>
        <end position="1674"/>
    </location>
</feature>
<feature type="region of interest" description="Disordered" evidence="17">
    <location>
        <begin position="1079"/>
        <end position="1125"/>
    </location>
</feature>
<evidence type="ECO:0000256" key="16">
    <source>
        <dbReference type="PROSITE-ProRule" id="PRU10141"/>
    </source>
</evidence>
<keyword evidence="4 15" id="KW-0533">Nickel</keyword>
<dbReference type="InterPro" id="IPR011051">
    <property type="entry name" value="RmlC_Cupin_sf"/>
</dbReference>
<keyword evidence="14 15" id="KW-0539">Nucleus</keyword>
<dbReference type="InterPro" id="IPR036249">
    <property type="entry name" value="Thioredoxin-like_sf"/>
</dbReference>
<feature type="region of interest" description="Disordered" evidence="17">
    <location>
        <begin position="1993"/>
        <end position="2062"/>
    </location>
</feature>
<feature type="binding site" evidence="15">
    <location>
        <position position="3521"/>
    </location>
    <ligand>
        <name>Ni(2+)</name>
        <dbReference type="ChEBI" id="CHEBI:49786"/>
        <note>for nickel-dependent acireductone dioxygenase activity</note>
    </ligand>
</feature>
<evidence type="ECO:0000256" key="8">
    <source>
        <dbReference type="ARBA" id="ARBA00022840"/>
    </source>
</evidence>
<feature type="region of interest" description="Disordered" evidence="17">
    <location>
        <begin position="2399"/>
        <end position="2420"/>
    </location>
</feature>
<feature type="region of interest" description="Disordered" evidence="17">
    <location>
        <begin position="359"/>
        <end position="381"/>
    </location>
</feature>
<feature type="compositionally biased region" description="Polar residues" evidence="17">
    <location>
        <begin position="1609"/>
        <end position="1629"/>
    </location>
</feature>
<dbReference type="Pfam" id="PF06110">
    <property type="entry name" value="TXD17-like_Trx"/>
    <property type="match status" value="1"/>
</dbReference>
<evidence type="ECO:0000256" key="13">
    <source>
        <dbReference type="ARBA" id="ARBA00023167"/>
    </source>
</evidence>
<dbReference type="VEuPathDB" id="TriTrypDB:LdCL_200014500"/>
<evidence type="ECO:0000256" key="6">
    <source>
        <dbReference type="ARBA" id="ARBA00022723"/>
    </source>
</evidence>
<feature type="binding site" evidence="15">
    <location>
        <position position="3560"/>
    </location>
    <ligand>
        <name>Ni(2+)</name>
        <dbReference type="ChEBI" id="CHEBI:49786"/>
        <note>for nickel-dependent acireductone dioxygenase activity</note>
    </ligand>
</feature>
<evidence type="ECO:0000313" key="19">
    <source>
        <dbReference type="EMBL" id="TPP49906.1"/>
    </source>
</evidence>
<evidence type="ECO:0000256" key="3">
    <source>
        <dbReference type="ARBA" id="ARBA00022535"/>
    </source>
</evidence>
<feature type="compositionally biased region" description="Polar residues" evidence="17">
    <location>
        <begin position="1741"/>
        <end position="1754"/>
    </location>
</feature>
<feature type="compositionally biased region" description="Polar residues" evidence="17">
    <location>
        <begin position="3237"/>
        <end position="3247"/>
    </location>
</feature>
<dbReference type="GO" id="GO:0016151">
    <property type="term" value="F:nickel cation binding"/>
    <property type="evidence" value="ECO:0007669"/>
    <property type="project" value="UniProtKB-UniRule"/>
</dbReference>
<feature type="compositionally biased region" description="Polar residues" evidence="17">
    <location>
        <begin position="2181"/>
        <end position="2192"/>
    </location>
</feature>
<feature type="region of interest" description="Disordered" evidence="17">
    <location>
        <begin position="1662"/>
        <end position="1690"/>
    </location>
</feature>
<dbReference type="InterPro" id="IPR014710">
    <property type="entry name" value="RmlC-like_jellyroll"/>
</dbReference>
<feature type="region of interest" description="Disordered" evidence="17">
    <location>
        <begin position="2180"/>
        <end position="2211"/>
    </location>
</feature>
<evidence type="ECO:0000256" key="15">
    <source>
        <dbReference type="HAMAP-Rule" id="MF_03154"/>
    </source>
</evidence>
<feature type="compositionally biased region" description="Polar residues" evidence="17">
    <location>
        <begin position="3207"/>
        <end position="3221"/>
    </location>
</feature>
<keyword evidence="12 15" id="KW-0408">Iron</keyword>
<feature type="region of interest" description="Disordered" evidence="17">
    <location>
        <begin position="641"/>
        <end position="669"/>
    </location>
</feature>
<dbReference type="HAMAP" id="MF_03154">
    <property type="entry name" value="Salvage_MtnD_euk"/>
    <property type="match status" value="1"/>
</dbReference>
<evidence type="ECO:0000256" key="4">
    <source>
        <dbReference type="ARBA" id="ARBA00022596"/>
    </source>
</evidence>
<feature type="compositionally biased region" description="Low complexity" evidence="17">
    <location>
        <begin position="1477"/>
        <end position="1490"/>
    </location>
</feature>
<sequence>MESYSVKVGSSSQSPEGSAAGAAAETLTSPTVGQAVISSNCSTTQAGNFPHLVRKNLAHVEAVEATATAAESVVPMQSRSLSLVTGTSKSAPASTGVFAGDMDWPQWGLVSVVSLVVTPASGSSAAAEMNTAPTLEMLGRISVLSTDNATVSTLSPPSCDPIASCHDFYRRLNSSLGVSSASSVPLLRSIPPPPATSLGDSSSCSDDSAAAATAVSPLSTLLSRRCSGQHPPSLLNNVVARLNPSLLLMAQTLCGCPFAEVMCPVLVMESSRARIAAAAIRNPDPASSSAMTVDPDTQRQGLPLTLGRPPHSGSSSSSLRHLDSPQPLASNAAVLDRKEDDMAEDSRGTYHQAAAAVANGDASDAGVDDEGGPETNSAPASRILKSISKTLMGRASSSSHNTTTNAVTMATSTAATATGTFTPNHSALPLEKLNSDSPTPPPPCAWSLVYANDAAASMLGCSSVDEVTTAAFDNLLCCFALTLPPSASAGSIRSSMPLVTAAAATDGESVPFALASLPATASSSSPQAACFGEKEMASNDENDDKGRQKHQQPSSNAVQQPGWREVQNPGELFALPNHNYVILYSKRTSAYYAALAVPSHQPKMSQRTSVDGESTPRMGSPSTMRNQSLCPTTQQAECYPPVPRNPSHPSADVPSSRLTGSEEATGMAQCGRRTSTILAAANTSSPLEPDLSDGASPPPPMQQQRCSRYVEIYILQRLESSHRPAGIARMPTARAVAAGPPPTLVTLGSGAADARGPGARTTTSPGDHRSTAVFTPPPAEAPHLRSPQQLPPPPHRPPRSALSNSATAAAVTETGSVDSLDVDAPRPLREQYANRSQHASLHPMVQSQRRLPSSSTERSSNWAASRTSGHPGSPAPGVQVTFGSPETPSANSDAASAMRSSSQHTNQNSLYDLSYPAFHVNLAQPTITSTDCLYGANEPAGAAPLAAAVAGGSRGLPLTPLHKPGEDPHHNYSSPNSSSTPLQKTASNARQPQPEQRHLLSRQRQHRPLAGLVDDEDEARAVTRFKRSSMNNSLPISPALQPASGTASRQRSLSSAPLSATSTTIALLSCARSRMLSPLYQQLPPPSSGRVSSSGSARLQSPAASTAALAPAVTPPAPRRAMQEARDVESVVQLAQQVRAEQQPYRKNKAGQLAAFARGSPPSAWAHRDSQPLSPLSLSLFHSHASLVHRSPHSGGHHSLVSGGDAAGLSEYSLPHHTFPSAVTGCLLQQPQPSGWASPMETSAAQMLGNVAGMSWQRSNEVDQITPHKLADRVRSQRGVVAVLVSARLPHTIIFNSVAFMMFVQHVLRFQRRNGATQVACILNVCRKMQLVIHMIPVEVLPGASGCVKRTGADNGSPSTNSASPASRRVSVSWKANNGNAEGADGNSSTVTEAVGALSKLNATLPSPQEANPAGHHLLGSLPSSAPATARLEDLDVLYGYEELREAFSPAAPALDSSVRGFIPSHSSSGSDPFTNSNSSCAPPTATASSLGTGIVASSPPWGSMQHYSTQASPLHSPSGGSKESRTATPQRSVQSLLATNAVPRHPHRDPLRRSRAWSCSPHLQQQAHDRNASTTPSVTAVQKVALLSNAASSGGDRRDSRRRSTSGNLGTCSGTDRLSKRSSAMRSSGDSRKGSFAMLSGAAAHAADGSRAASVVLSRASNPASTTASGTADAAREGGNSSILTSNTTAASHTFDPAFSEVRALGMQQNTGEEGDDTLSRQRTRMENGESSDEVIETAAESSPTSLPSRRTGSVKQSLLWAYPGAGSASQAPQPQHRRLPPRYVSSSSYLSRDMRESLAMCDAATRIRADTYEARVLIPFTTPQRLELLSRLGNVQLSKYRGLSVFGVNLVNLGVRGKSVIFSPLMSPTTAAPSFPSKSARASADVKEAKAEPTEAESAVANTAAAKMSSADTFSEAAAPAAGAAVSMALRLRPPPLQALASSAAGAPGIAVPAVSAVTSATMSSLSARSRGESSAFSSGAAGQKVAPLEAANPSGFSTTQHGSASGSEGTSPEGVDDDTLRRGSGATASGEATPTQRHADPFQLPMDSSPTGGTHHGTYRGLLTLSMKSKDDGEDGHFSASVVAATAAHAEAAKGMEDGKKRISDNVGRCTKQLHEGRTLRAAASFSVLTVSSGSLPRKGTGLQLPAVLLDGTIAAAEGKSRSTAVAKTEKEQLTAHARTTTQRASMEITSPLRRGSRDAAPVGETRSTANTAVTVSTAVMRSPPQRHGPQRNLTPHSCHHAVELSAQSGTLQTPLHVALPFAESWNAGLQSPPVSQGSNILSASCAAGVSGASITAGSSADRTTRSSRSGTPSTQSRPSVPYPSSLPHPIVSCTAPFAAGNSNPTEPASTQSSKTQGLVSVCTQKSGGTELLGYALSNSAAAAFGDLSTALKKEDNEHAGSSARASSTENKEEAKKATVNATALLEPLAVGAPETKRHTQQYANPASLSGQAPESVIVADISAHAALPSISFATLTGTAAAQSTTAEEGDAMTSTMEVKLSGVSADNGEHKSSGNLGNLVAPVATGNGGAGASDDRRAPAGGGNANMPDEANDSFADSFMDIFGLVNRPQQLADLRRCVSMHVRSVCDHGFLSTGSSSMSSGATINAVAAAAAVQGNTSSSSTGNRGWGAAVAAQPIRPLTAFVSSPSESRVDEGVRSSESSKLRRIAGLSNIAATAEKGATPYANAAMRAVAEDAADQTTRNNLHVLVYTTRAYAEVEEVLGIYGHCTTFVTSATKMLRYARSGLQLFDVVIVEWVESLISGEMHDTLAKHAVEETVVAFFISTRPGVRTPTMNVDNIMTDATVVMYADNLLEGLLSRNVLEEVQQLIRRRRLLRSMVGVRKEQSYQIVSHIGSGAFGDVFEVMMYVSRGRLAMKRIFLKSMKLRQLEIINREVSIMRSLEHPNIVSFSHTRLEDNAYAIFMELCDATLANHLLEPSVAIPGAAQRQQYRSAGLMAGYPDNAMNNSSNSVSGNGVDVAGMLQAAAREGGRTEFPGAHGASIMTPELKRPQDAVMIVHDIASALIYLHRRGIIHRDIKPANVLFANGMAKLGDFGSAVKMTESRQLRNMKGTVSYMAPEMVLGEPYTESCDLWSFGCLIARIMGINLGHLNGLHMPALNELYRAIPKTGSLPLTFTNRLSSRFGHHFTEETTSRVLKALKHAIEIDMAERQLAASPNSHNSVDANSTVEDKEMQSSSQQTTSIDSGASLCTDTASMTSERESRHATEPDGAGTATSEADSQNSRRSILCITTSDIVVLGEFFVLLPASLVDLFNRLFHRDPAKRMTAAEVLDHQVSWDVEWMARMMQEIYEVSCLIEQRSAGAQGAAGGASRFHLAGQAGGGRLPRREEGAGTGVATPSMTAGNFAHFPIQPGSGELAWMTGGSGGQRVLGAAGTGSGANILSAANNHVLDFHAAPSPAMTDCWYIPEAVADRRDENRLSPNVPASYEVLGEAGIFYRHFDPKEVSDDIEGFIQPLLKKLNYQSYDVVNLSPANLGAEKFETLAEQHFMEHIHEDDEVRLILEGQGYFDVRDINDKWIRLLSKPGDCIVVPAGMYHRFTTDQSKDIKTLRIFKEAPRWIALNRGPEAEEKPARKEYLARLHAPAETAVGAANGRTIFSLRYPLKLDVELTAITKRLLEQHSKRPLALVIYLTGSTDPTTGESWCPDCVLAKPHVATRFAELRGKYGEERAIFLQLPVERASYLGNPNFPYRTHPTLQLASVPTLLVLTPAKDAKEKGDVQWHDLLDVKVRTCDADKADVLSLE</sequence>
<comment type="caution">
    <text evidence="19">The sequence shown here is derived from an EMBL/GenBank/DDBJ whole genome shotgun (WGS) entry which is preliminary data.</text>
</comment>
<dbReference type="Gene3D" id="1.10.510.10">
    <property type="entry name" value="Transferase(Phosphotransferase) domain 1"/>
    <property type="match status" value="1"/>
</dbReference>
<evidence type="ECO:0000313" key="20">
    <source>
        <dbReference type="Proteomes" id="UP000318447"/>
    </source>
</evidence>
<comment type="similarity">
    <text evidence="15">Belongs to the acireductone dioxygenase (ARD) family.</text>
</comment>
<dbReference type="InterPro" id="IPR008271">
    <property type="entry name" value="Ser/Thr_kinase_AS"/>
</dbReference>
<dbReference type="Gene3D" id="2.60.120.10">
    <property type="entry name" value="Jelly Rolls"/>
    <property type="match status" value="1"/>
</dbReference>
<evidence type="ECO:0000256" key="5">
    <source>
        <dbReference type="ARBA" id="ARBA00022605"/>
    </source>
</evidence>
<feature type="binding site" evidence="15">
    <location>
        <position position="3560"/>
    </location>
    <ligand>
        <name>Fe(2+)</name>
        <dbReference type="ChEBI" id="CHEBI:29033"/>
        <note>for iron-dependent acireductone dioxygenase activity</note>
    </ligand>
</feature>
<feature type="compositionally biased region" description="Polar residues" evidence="17">
    <location>
        <begin position="801"/>
        <end position="817"/>
    </location>
</feature>
<dbReference type="GO" id="GO:0010308">
    <property type="term" value="F:acireductone dioxygenase (Ni2+-requiring) activity"/>
    <property type="evidence" value="ECO:0007669"/>
    <property type="project" value="UniProtKB-UniRule"/>
</dbReference>
<feature type="compositionally biased region" description="Low complexity" evidence="17">
    <location>
        <begin position="1079"/>
        <end position="1112"/>
    </location>
</feature>
<feature type="compositionally biased region" description="Polar residues" evidence="17">
    <location>
        <begin position="833"/>
        <end position="870"/>
    </location>
</feature>
<dbReference type="Gene3D" id="3.30.200.20">
    <property type="entry name" value="Phosphorylase Kinase, domain 1"/>
    <property type="match status" value="1"/>
</dbReference>
<feature type="compositionally biased region" description="Polar residues" evidence="17">
    <location>
        <begin position="1506"/>
        <end position="1539"/>
    </location>
</feature>
<feature type="binding site" evidence="15">
    <location>
        <position position="3517"/>
    </location>
    <ligand>
        <name>Fe(2+)</name>
        <dbReference type="ChEBI" id="CHEBI:29033"/>
        <note>for iron-dependent acireductone dioxygenase activity</note>
    </ligand>
</feature>
<keyword evidence="19" id="KW-0418">Kinase</keyword>
<dbReference type="InterPro" id="IPR000719">
    <property type="entry name" value="Prot_kinase_dom"/>
</dbReference>
<dbReference type="Gene3D" id="3.40.30.10">
    <property type="entry name" value="Glutaredoxin"/>
    <property type="match status" value="1"/>
</dbReference>
<feature type="compositionally biased region" description="Polar residues" evidence="17">
    <location>
        <begin position="602"/>
        <end position="612"/>
    </location>
</feature>
<keyword evidence="13 15" id="KW-0486">Methionine biosynthesis</keyword>
<evidence type="ECO:0000256" key="10">
    <source>
        <dbReference type="ARBA" id="ARBA00022992"/>
    </source>
</evidence>
<keyword evidence="9 15" id="KW-0223">Dioxygenase</keyword>
<dbReference type="InterPro" id="IPR004313">
    <property type="entry name" value="ARD"/>
</dbReference>
<dbReference type="PROSITE" id="PS00108">
    <property type="entry name" value="PROTEIN_KINASE_ST"/>
    <property type="match status" value="1"/>
</dbReference>
<feature type="compositionally biased region" description="Polar residues" evidence="17">
    <location>
        <begin position="2029"/>
        <end position="2039"/>
    </location>
</feature>
<evidence type="ECO:0000256" key="7">
    <source>
        <dbReference type="ARBA" id="ARBA00022741"/>
    </source>
</evidence>
<feature type="compositionally biased region" description="Low complexity" evidence="17">
    <location>
        <begin position="1"/>
        <end position="24"/>
    </location>
</feature>
<feature type="compositionally biased region" description="Polar residues" evidence="17">
    <location>
        <begin position="1680"/>
        <end position="1690"/>
    </location>
</feature>
<keyword evidence="2 15" id="KW-0963">Cytoplasm</keyword>
<feature type="compositionally biased region" description="Polar residues" evidence="17">
    <location>
        <begin position="881"/>
        <end position="903"/>
    </location>
</feature>
<gene>
    <name evidence="19" type="ORF">CGC21_29360</name>
</gene>
<feature type="compositionally biased region" description="Basic and acidic residues" evidence="17">
    <location>
        <begin position="1886"/>
        <end position="1895"/>
    </location>
</feature>
<feature type="domain" description="Protein kinase" evidence="18">
    <location>
        <begin position="2851"/>
        <end position="3300"/>
    </location>
</feature>
<evidence type="ECO:0000256" key="1">
    <source>
        <dbReference type="ARBA" id="ARBA00000428"/>
    </source>
</evidence>
<dbReference type="PROSITE" id="PS50011">
    <property type="entry name" value="PROTEIN_KINASE_DOM"/>
    <property type="match status" value="1"/>
</dbReference>
<feature type="region of interest" description="Disordered" evidence="17">
    <location>
        <begin position="956"/>
        <end position="1059"/>
    </location>
</feature>
<evidence type="ECO:0000256" key="9">
    <source>
        <dbReference type="ARBA" id="ARBA00022964"/>
    </source>
</evidence>
<dbReference type="PROSITE" id="PS00107">
    <property type="entry name" value="PROTEIN_KINASE_ATP"/>
    <property type="match status" value="1"/>
</dbReference>
<feature type="binding site" evidence="15">
    <location>
        <position position="3515"/>
    </location>
    <ligand>
        <name>Fe(2+)</name>
        <dbReference type="ChEBI" id="CHEBI:29033"/>
        <note>for iron-dependent acireductone dioxygenase activity</note>
    </ligand>
</feature>
<dbReference type="Pfam" id="PF00069">
    <property type="entry name" value="Pkinase"/>
    <property type="match status" value="2"/>
</dbReference>
<keyword evidence="11 15" id="KW-0560">Oxidoreductase</keyword>
<evidence type="ECO:0000256" key="12">
    <source>
        <dbReference type="ARBA" id="ARBA00023004"/>
    </source>
</evidence>
<evidence type="ECO:0000256" key="2">
    <source>
        <dbReference type="ARBA" id="ARBA00022490"/>
    </source>
</evidence>
<dbReference type="PANTHER" id="PTHR23418:SF0">
    <property type="entry name" value="ACIREDUCTONE DIOXYGENASE"/>
    <property type="match status" value="1"/>
</dbReference>
<dbReference type="GO" id="GO:0030553">
    <property type="term" value="F:cGMP binding"/>
    <property type="evidence" value="ECO:0007669"/>
    <property type="project" value="UniProtKB-KW"/>
</dbReference>
<dbReference type="VEuPathDB" id="TriTrypDB:LdBPK_200970.1"/>
<dbReference type="GO" id="GO:0004672">
    <property type="term" value="F:protein kinase activity"/>
    <property type="evidence" value="ECO:0007669"/>
    <property type="project" value="InterPro"/>
</dbReference>
<dbReference type="Proteomes" id="UP000318447">
    <property type="component" value="Unassembled WGS sequence"/>
</dbReference>
<keyword evidence="7 16" id="KW-0547">Nucleotide-binding</keyword>
<feature type="compositionally biased region" description="Basic and acidic residues" evidence="17">
    <location>
        <begin position="1719"/>
        <end position="1729"/>
    </location>
</feature>
<keyword evidence="6 15" id="KW-0479">Metal-binding</keyword>
<dbReference type="SUPFAM" id="SSF56112">
    <property type="entry name" value="Protein kinase-like (PK-like)"/>
    <property type="match status" value="1"/>
</dbReference>
<dbReference type="Pfam" id="PF03079">
    <property type="entry name" value="ARD"/>
    <property type="match status" value="1"/>
</dbReference>
<feature type="region of interest" description="Disordered" evidence="17">
    <location>
        <begin position="1465"/>
        <end position="1634"/>
    </location>
</feature>
<dbReference type="EMBL" id="RHLC01000023">
    <property type="protein sequence ID" value="TPP49906.1"/>
    <property type="molecule type" value="Genomic_DNA"/>
</dbReference>
<feature type="compositionally biased region" description="Low complexity" evidence="17">
    <location>
        <begin position="2296"/>
        <end position="2323"/>
    </location>
</feature>
<feature type="compositionally biased region" description="Polar residues" evidence="17">
    <location>
        <begin position="3178"/>
        <end position="3191"/>
    </location>
</feature>
<dbReference type="GO" id="GO:0010309">
    <property type="term" value="F:acireductone dioxygenase [iron(II)-requiring] activity"/>
    <property type="evidence" value="ECO:0007669"/>
    <property type="project" value="UniProtKB-UniRule"/>
</dbReference>
<dbReference type="InterPro" id="IPR017441">
    <property type="entry name" value="Protein_kinase_ATP_BS"/>
</dbReference>
<reference evidence="20" key="1">
    <citation type="submission" date="2019-02" db="EMBL/GenBank/DDBJ databases">
        <title>FDA dAtabase for Regulatory Grade micrObial Sequences (FDA-ARGOS): Supporting development and validation of Infectious Disease Dx tests.</title>
        <authorList>
            <person name="Duncan R."/>
            <person name="Fisher C."/>
            <person name="Tallon L."/>
            <person name="Sadzewicz L."/>
            <person name="Sengamalay N."/>
            <person name="Ott S."/>
            <person name="Godinez A."/>
            <person name="Nagaraj S."/>
            <person name="Vavikolanu K."/>
            <person name="Nadendla S."/>
            <person name="Aluvathingal J."/>
            <person name="Sichtig H."/>
        </authorList>
    </citation>
    <scope>NUCLEOTIDE SEQUENCE [LARGE SCALE GENOMIC DNA]</scope>
    <source>
        <strain evidence="20">FDAARGOS_361</strain>
    </source>
</reference>
<proteinExistence type="inferred from homology"/>
<feature type="compositionally biased region" description="Polar residues" evidence="17">
    <location>
        <begin position="1997"/>
        <end position="2013"/>
    </location>
</feature>
<keyword evidence="3" id="KW-0140">cGMP</keyword>
<feature type="compositionally biased region" description="Polar residues" evidence="17">
    <location>
        <begin position="1562"/>
        <end position="1581"/>
    </location>
</feature>
<dbReference type="EC" id="1.13.11.54" evidence="15"/>
<comment type="catalytic activity">
    <reaction evidence="15">
        <text>1,2-dihydroxy-5-(methylsulfanyl)pent-1-en-3-one + O2 = 3-(methylsulfanyl)propanoate + CO + formate + 2 H(+)</text>
        <dbReference type="Rhea" id="RHEA:14161"/>
        <dbReference type="ChEBI" id="CHEBI:15378"/>
        <dbReference type="ChEBI" id="CHEBI:15379"/>
        <dbReference type="ChEBI" id="CHEBI:15740"/>
        <dbReference type="ChEBI" id="CHEBI:17245"/>
        <dbReference type="ChEBI" id="CHEBI:49016"/>
        <dbReference type="ChEBI" id="CHEBI:49252"/>
        <dbReference type="EC" id="1.13.11.53"/>
    </reaction>
</comment>
<dbReference type="GO" id="GO:0005524">
    <property type="term" value="F:ATP binding"/>
    <property type="evidence" value="ECO:0007669"/>
    <property type="project" value="UniProtKB-UniRule"/>
</dbReference>
<dbReference type="VEuPathDB" id="TriTrypDB:LDHU3_20.1210"/>
<dbReference type="GO" id="GO:0019509">
    <property type="term" value="P:L-methionine salvage from methylthioadenosine"/>
    <property type="evidence" value="ECO:0007669"/>
    <property type="project" value="UniProtKB-UniRule"/>
</dbReference>
<evidence type="ECO:0000259" key="18">
    <source>
        <dbReference type="PROSITE" id="PS50011"/>
    </source>
</evidence>
<dbReference type="InterPro" id="IPR011009">
    <property type="entry name" value="Kinase-like_dom_sf"/>
</dbReference>
<feature type="compositionally biased region" description="Low complexity" evidence="17">
    <location>
        <begin position="306"/>
        <end position="319"/>
    </location>
</feature>
<dbReference type="SMART" id="SM00220">
    <property type="entry name" value="S_TKc"/>
    <property type="match status" value="1"/>
</dbReference>
<evidence type="ECO:0000256" key="14">
    <source>
        <dbReference type="ARBA" id="ARBA00023242"/>
    </source>
</evidence>
<dbReference type="VEuPathDB" id="TriTrypDB:LdCL_200014400"/>
<feature type="region of interest" description="Disordered" evidence="17">
    <location>
        <begin position="2529"/>
        <end position="2551"/>
    </location>
</feature>
<feature type="region of interest" description="Disordered" evidence="17">
    <location>
        <begin position="536"/>
        <end position="562"/>
    </location>
</feature>
<comment type="pathway">
    <text evidence="15">Amino-acid biosynthesis; L-methionine biosynthesis via salvage pathway; L-methionine from S-methyl-5-thio-alpha-D-ribose 1-phosphate: step 5/6.</text>
</comment>
<protein>
    <recommendedName>
        <fullName evidence="15">Acireductone dioxygenase</fullName>
    </recommendedName>
    <alternativeName>
        <fullName evidence="15">Acireductone dioxygenase (Fe(2+)-requiring)</fullName>
        <shortName evidence="15">ARD'</shortName>
        <shortName evidence="15">Fe-ARD</shortName>
        <ecNumber evidence="15">1.13.11.54</ecNumber>
    </alternativeName>
    <alternativeName>
        <fullName evidence="15">Acireductone dioxygenase (Ni(2+)-requiring)</fullName>
        <shortName evidence="15">ARD</shortName>
        <shortName evidence="15">Ni-ARD</shortName>
        <ecNumber evidence="15">1.13.11.53</ecNumber>
    </alternativeName>
</protein>
<feature type="region of interest" description="Disordered" evidence="17">
    <location>
        <begin position="282"/>
        <end position="327"/>
    </location>
</feature>
<dbReference type="UniPathway" id="UPA00904">
    <property type="reaction ID" value="UER00878"/>
</dbReference>
<dbReference type="SUPFAM" id="SSF52833">
    <property type="entry name" value="Thioredoxin-like"/>
    <property type="match status" value="1"/>
</dbReference>
<feature type="binding site" evidence="15">
    <location>
        <position position="3521"/>
    </location>
    <ligand>
        <name>Fe(2+)</name>
        <dbReference type="ChEBI" id="CHEBI:29033"/>
        <note>for iron-dependent acireductone dioxygenase activity</note>
    </ligand>
</feature>
<feature type="compositionally biased region" description="Polar residues" evidence="17">
    <location>
        <begin position="2344"/>
        <end position="2361"/>
    </location>
</feature>
<dbReference type="EC" id="1.13.11.53" evidence="15"/>